<evidence type="ECO:0000256" key="2">
    <source>
        <dbReference type="SAM" id="MobiDB-lite"/>
    </source>
</evidence>
<accession>A0AAW1QJF5</accession>
<evidence type="ECO:0000256" key="1">
    <source>
        <dbReference type="ARBA" id="ARBA00013064"/>
    </source>
</evidence>
<dbReference type="InterPro" id="IPR023485">
    <property type="entry name" value="Ptyr_pPase"/>
</dbReference>
<organism evidence="4 5">
    <name type="scientific">Apatococcus lobatus</name>
    <dbReference type="NCBI Taxonomy" id="904363"/>
    <lineage>
        <taxon>Eukaryota</taxon>
        <taxon>Viridiplantae</taxon>
        <taxon>Chlorophyta</taxon>
        <taxon>core chlorophytes</taxon>
        <taxon>Trebouxiophyceae</taxon>
        <taxon>Chlorellales</taxon>
        <taxon>Chlorellaceae</taxon>
        <taxon>Apatococcus</taxon>
    </lineage>
</organism>
<keyword evidence="5" id="KW-1185">Reference proteome</keyword>
<dbReference type="InterPro" id="IPR050438">
    <property type="entry name" value="LMW_PTPase"/>
</dbReference>
<feature type="domain" description="Phosphotyrosine protein phosphatase I" evidence="3">
    <location>
        <begin position="101"/>
        <end position="272"/>
    </location>
</feature>
<dbReference type="Gene3D" id="3.40.50.2300">
    <property type="match status" value="1"/>
</dbReference>
<dbReference type="PANTHER" id="PTHR11717:SF7">
    <property type="entry name" value="LOW MOLECULAR WEIGHT PHOSPHOTYROSINE PROTEIN PHOSPHATASE"/>
    <property type="match status" value="1"/>
</dbReference>
<dbReference type="SUPFAM" id="SSF52788">
    <property type="entry name" value="Phosphotyrosine protein phosphatases I"/>
    <property type="match status" value="1"/>
</dbReference>
<feature type="compositionally biased region" description="Low complexity" evidence="2">
    <location>
        <begin position="46"/>
        <end position="58"/>
    </location>
</feature>
<proteinExistence type="predicted"/>
<evidence type="ECO:0000313" key="5">
    <source>
        <dbReference type="Proteomes" id="UP001438707"/>
    </source>
</evidence>
<dbReference type="EC" id="3.1.3.48" evidence="1"/>
<dbReference type="Pfam" id="PF01451">
    <property type="entry name" value="LMWPc"/>
    <property type="match status" value="1"/>
</dbReference>
<comment type="caution">
    <text evidence="4">The sequence shown here is derived from an EMBL/GenBank/DDBJ whole genome shotgun (WGS) entry which is preliminary data.</text>
</comment>
<reference evidence="4 5" key="1">
    <citation type="journal article" date="2024" name="Nat. Commun.">
        <title>Phylogenomics reveals the evolutionary origins of lichenization in chlorophyte algae.</title>
        <authorList>
            <person name="Puginier C."/>
            <person name="Libourel C."/>
            <person name="Otte J."/>
            <person name="Skaloud P."/>
            <person name="Haon M."/>
            <person name="Grisel S."/>
            <person name="Petersen M."/>
            <person name="Berrin J.G."/>
            <person name="Delaux P.M."/>
            <person name="Dal Grande F."/>
            <person name="Keller J."/>
        </authorList>
    </citation>
    <scope>NUCLEOTIDE SEQUENCE [LARGE SCALE GENOMIC DNA]</scope>
    <source>
        <strain evidence="4 5">SAG 2145</strain>
    </source>
</reference>
<sequence length="373" mass="40074">MYQELPLGRLVPHTGKKCRSIHLRPQSGRQNTAARHRQHYHSGICQAASGSAQAQQSSKANTPDEDLGDQQVYDPMRATVQPVFRSTPREGTEGEEAQSHGRLLFVSESNVCRSVLAEAFLRRMISTAGLAEKVSIESKACRDYNIGDPPDPAVLRAAAEIGLNLQDGKVAELFDPSRDIGVYDMVLVMDKFTASDVLREVSIFDTIHKENSYTSKVRRLGEFHPGLIEKGASDDQDIADPLYGNTGGPEEQVAVQEVAEVVNQACNGLKNDSSGLILPSALPSEKEANATLPQGVQVADGAQATGFRRKLLESCAAKNSFRDTCTVTSGKDGSCTVCANCQTFGEKTVGSCVDTSSGCADITNVNGKLVCNH</sequence>
<dbReference type="EMBL" id="JALJOS010000037">
    <property type="protein sequence ID" value="KAK9821492.1"/>
    <property type="molecule type" value="Genomic_DNA"/>
</dbReference>
<gene>
    <name evidence="4" type="ORF">WJX74_002157</name>
</gene>
<dbReference type="SMART" id="SM00226">
    <property type="entry name" value="LMWPc"/>
    <property type="match status" value="1"/>
</dbReference>
<dbReference type="GO" id="GO:0004725">
    <property type="term" value="F:protein tyrosine phosphatase activity"/>
    <property type="evidence" value="ECO:0007669"/>
    <property type="project" value="UniProtKB-EC"/>
</dbReference>
<feature type="region of interest" description="Disordered" evidence="2">
    <location>
        <begin position="46"/>
        <end position="70"/>
    </location>
</feature>
<dbReference type="InterPro" id="IPR036196">
    <property type="entry name" value="Ptyr_pPase_sf"/>
</dbReference>
<dbReference type="Proteomes" id="UP001438707">
    <property type="component" value="Unassembled WGS sequence"/>
</dbReference>
<evidence type="ECO:0000313" key="4">
    <source>
        <dbReference type="EMBL" id="KAK9821492.1"/>
    </source>
</evidence>
<protein>
    <recommendedName>
        <fullName evidence="1">protein-tyrosine-phosphatase</fullName>
        <ecNumber evidence="1">3.1.3.48</ecNumber>
    </recommendedName>
</protein>
<dbReference type="PANTHER" id="PTHR11717">
    <property type="entry name" value="LOW MOLECULAR WEIGHT PROTEIN TYROSINE PHOSPHATASE"/>
    <property type="match status" value="1"/>
</dbReference>
<name>A0AAW1QJF5_9CHLO</name>
<evidence type="ECO:0000259" key="3">
    <source>
        <dbReference type="SMART" id="SM00226"/>
    </source>
</evidence>
<dbReference type="AlphaFoldDB" id="A0AAW1QJF5"/>